<protein>
    <submittedName>
        <fullName evidence="2">Uncharacterized protein</fullName>
    </submittedName>
</protein>
<reference evidence="2 3" key="1">
    <citation type="submission" date="2019-02" db="EMBL/GenBank/DDBJ databases">
        <title>Draft genome sequences of novel Actinobacteria.</title>
        <authorList>
            <person name="Sahin N."/>
            <person name="Ay H."/>
            <person name="Saygin H."/>
        </authorList>
    </citation>
    <scope>NUCLEOTIDE SEQUENCE [LARGE SCALE GENOMIC DNA]</scope>
    <source>
        <strain evidence="2 3">KC603</strain>
    </source>
</reference>
<proteinExistence type="predicted"/>
<dbReference type="OrthoDB" id="5194705at2"/>
<accession>A0A4R4RVK1</accession>
<feature type="region of interest" description="Disordered" evidence="1">
    <location>
        <begin position="73"/>
        <end position="98"/>
    </location>
</feature>
<name>A0A4R4RVK1_9ACTN</name>
<gene>
    <name evidence="2" type="ORF">E1212_04415</name>
</gene>
<organism evidence="2 3">
    <name type="scientific">Jiangella ureilytica</name>
    <dbReference type="NCBI Taxonomy" id="2530374"/>
    <lineage>
        <taxon>Bacteria</taxon>
        <taxon>Bacillati</taxon>
        <taxon>Actinomycetota</taxon>
        <taxon>Actinomycetes</taxon>
        <taxon>Jiangellales</taxon>
        <taxon>Jiangellaceae</taxon>
        <taxon>Jiangella</taxon>
    </lineage>
</organism>
<feature type="region of interest" description="Disordered" evidence="1">
    <location>
        <begin position="257"/>
        <end position="279"/>
    </location>
</feature>
<evidence type="ECO:0000313" key="2">
    <source>
        <dbReference type="EMBL" id="TDC53734.1"/>
    </source>
</evidence>
<dbReference type="AlphaFoldDB" id="A0A4R4RVK1"/>
<sequence>MSDLDPELEAFLRTTLIDHAADAPAGDDLAAAVTRVGRAQRRRHRLTGGAVALALGAVAVLAGSQLGPFADDVEAPPAGARRDLGTGVGKALPPEPSMRTCDGTGWPAFDVALLTERPPVDPSSDLGQDIAGSDLDTSPVQAARWALAGQVGNVAYLLGWTSSGAVVKTMFRNDNPAGTWTRAGAVEFCELQLAFADGRQPASWSLAAEPGPEATTIRIHLLPPWCAEGYVDTAPDLLTDVLVDYRDDSVVVTPLVRPPAEPETHSCEAGEPSVVDVDLAGPLGDRQLLDGRWDPPRPVGQGA</sequence>
<keyword evidence="3" id="KW-1185">Reference proteome</keyword>
<comment type="caution">
    <text evidence="2">The sequence shown here is derived from an EMBL/GenBank/DDBJ whole genome shotgun (WGS) entry which is preliminary data.</text>
</comment>
<dbReference type="EMBL" id="SMKL01000007">
    <property type="protein sequence ID" value="TDC53734.1"/>
    <property type="molecule type" value="Genomic_DNA"/>
</dbReference>
<dbReference type="Proteomes" id="UP000295621">
    <property type="component" value="Unassembled WGS sequence"/>
</dbReference>
<evidence type="ECO:0000256" key="1">
    <source>
        <dbReference type="SAM" id="MobiDB-lite"/>
    </source>
</evidence>
<evidence type="ECO:0000313" key="3">
    <source>
        <dbReference type="Proteomes" id="UP000295621"/>
    </source>
</evidence>
<dbReference type="RefSeq" id="WP_131979700.1">
    <property type="nucleotide sequence ID" value="NZ_SMKL01000007.1"/>
</dbReference>